<keyword evidence="2" id="KW-0472">Membrane</keyword>
<evidence type="ECO:0000256" key="2">
    <source>
        <dbReference type="SAM" id="Phobius"/>
    </source>
</evidence>
<dbReference type="Proteomes" id="UP000095751">
    <property type="component" value="Unassembled WGS sequence"/>
</dbReference>
<accession>A0A1E7F459</accession>
<evidence type="ECO:0008006" key="5">
    <source>
        <dbReference type="Google" id="ProtNLM"/>
    </source>
</evidence>
<evidence type="ECO:0000256" key="1">
    <source>
        <dbReference type="SAM" id="MobiDB-lite"/>
    </source>
</evidence>
<name>A0A1E7F459_9STRA</name>
<feature type="transmembrane region" description="Helical" evidence="2">
    <location>
        <begin position="325"/>
        <end position="346"/>
    </location>
</feature>
<feature type="region of interest" description="Disordered" evidence="1">
    <location>
        <begin position="89"/>
        <end position="108"/>
    </location>
</feature>
<protein>
    <recommendedName>
        <fullName evidence="5">Transmembrane protein</fullName>
    </recommendedName>
</protein>
<keyword evidence="2" id="KW-1133">Transmembrane helix</keyword>
<sequence>MASTTSGSITINADAIRRFLPVSVVLVVMVVFVAYDNSASLRNTVLRQRELQNTITAADYFGSFDSDSSSSFQEVETEAPTFNKVPQFEDARSDSTENNFGEVPMDGATPDMITPADEYMMEGSEVPSFGQQATVEPMFGNKVVSATADQVETDAPTVGLSADAQGFVVETGLETIPPTDALGFTAEEAQDNAVVVQETTENFVPDPEDVFSAALLFTDVPTADLTSGDSSFVLETYEVNTKVVMDIDIGWQSGIIEWYDAASDNYGVLWSTTGTTQIFAAGRTFDDMVNMGRDSELFALGSSLDAAAIAKNQNKNNDESDKGTIIGLSIMGVSMIALMMVAAVVLRRRSSIKRGKSVPLRNLNNSYRDDDEGFHDEPSQPPTGLFQDNEPAGFLTVEGQIIQEGISGALGDPDLFPDNPELYRESI</sequence>
<dbReference type="InParanoid" id="A0A1E7F459"/>
<evidence type="ECO:0000313" key="3">
    <source>
        <dbReference type="EMBL" id="OEU12971.1"/>
    </source>
</evidence>
<keyword evidence="2" id="KW-0812">Transmembrane</keyword>
<dbReference type="KEGG" id="fcy:FRACYDRAFT_243260"/>
<keyword evidence="4" id="KW-1185">Reference proteome</keyword>
<reference evidence="3 4" key="1">
    <citation type="submission" date="2016-09" db="EMBL/GenBank/DDBJ databases">
        <title>Extensive genetic diversity and differential bi-allelic expression allows diatom success in the polar Southern Ocean.</title>
        <authorList>
            <consortium name="DOE Joint Genome Institute"/>
            <person name="Mock T."/>
            <person name="Otillar R.P."/>
            <person name="Strauss J."/>
            <person name="Dupont C."/>
            <person name="Frickenhaus S."/>
            <person name="Maumus F."/>
            <person name="Mcmullan M."/>
            <person name="Sanges R."/>
            <person name="Schmutz J."/>
            <person name="Toseland A."/>
            <person name="Valas R."/>
            <person name="Veluchamy A."/>
            <person name="Ward B.J."/>
            <person name="Allen A."/>
            <person name="Barry K."/>
            <person name="Falciatore A."/>
            <person name="Ferrante M."/>
            <person name="Fortunato A.E."/>
            <person name="Gloeckner G."/>
            <person name="Gruber A."/>
            <person name="Hipkin R."/>
            <person name="Janech M."/>
            <person name="Kroth P."/>
            <person name="Leese F."/>
            <person name="Lindquist E."/>
            <person name="Lyon B.R."/>
            <person name="Martin J."/>
            <person name="Mayer C."/>
            <person name="Parker M."/>
            <person name="Quesneville H."/>
            <person name="Raymond J."/>
            <person name="Uhlig C."/>
            <person name="Valentin K.U."/>
            <person name="Worden A.Z."/>
            <person name="Armbrust E.V."/>
            <person name="Bowler C."/>
            <person name="Green B."/>
            <person name="Moulton V."/>
            <person name="Van Oosterhout C."/>
            <person name="Grigoriev I."/>
        </authorList>
    </citation>
    <scope>NUCLEOTIDE SEQUENCE [LARGE SCALE GENOMIC DNA]</scope>
    <source>
        <strain evidence="3 4">CCMP1102</strain>
    </source>
</reference>
<dbReference type="EMBL" id="KV784363">
    <property type="protein sequence ID" value="OEU12971.1"/>
    <property type="molecule type" value="Genomic_DNA"/>
</dbReference>
<organism evidence="3 4">
    <name type="scientific">Fragilariopsis cylindrus CCMP1102</name>
    <dbReference type="NCBI Taxonomy" id="635003"/>
    <lineage>
        <taxon>Eukaryota</taxon>
        <taxon>Sar</taxon>
        <taxon>Stramenopiles</taxon>
        <taxon>Ochrophyta</taxon>
        <taxon>Bacillariophyta</taxon>
        <taxon>Bacillariophyceae</taxon>
        <taxon>Bacillariophycidae</taxon>
        <taxon>Bacillariales</taxon>
        <taxon>Bacillariaceae</taxon>
        <taxon>Fragilariopsis</taxon>
    </lineage>
</organism>
<feature type="transmembrane region" description="Helical" evidence="2">
    <location>
        <begin position="19"/>
        <end position="35"/>
    </location>
</feature>
<dbReference type="AlphaFoldDB" id="A0A1E7F459"/>
<gene>
    <name evidence="3" type="ORF">FRACYDRAFT_243260</name>
</gene>
<feature type="region of interest" description="Disordered" evidence="1">
    <location>
        <begin position="363"/>
        <end position="390"/>
    </location>
</feature>
<evidence type="ECO:0000313" key="4">
    <source>
        <dbReference type="Proteomes" id="UP000095751"/>
    </source>
</evidence>
<feature type="region of interest" description="Disordered" evidence="1">
    <location>
        <begin position="408"/>
        <end position="427"/>
    </location>
</feature>
<proteinExistence type="predicted"/>